<name>A0ABM7IMD0_9MYCO</name>
<dbReference type="Gene3D" id="1.25.40.10">
    <property type="entry name" value="Tetratricopeptide repeat domain"/>
    <property type="match status" value="1"/>
</dbReference>
<organism evidence="5 6">
    <name type="scientific">Mycolicibacterium aubagnense</name>
    <dbReference type="NCBI Taxonomy" id="319707"/>
    <lineage>
        <taxon>Bacteria</taxon>
        <taxon>Bacillati</taxon>
        <taxon>Actinomycetota</taxon>
        <taxon>Actinomycetes</taxon>
        <taxon>Mycobacteriales</taxon>
        <taxon>Mycobacteriaceae</taxon>
        <taxon>Mycolicibacterium</taxon>
    </lineage>
</organism>
<comment type="similarity">
    <text evidence="1">Belongs to the CbxX/CfxQ family.</text>
</comment>
<dbReference type="InterPro" id="IPR003593">
    <property type="entry name" value="AAA+_ATPase"/>
</dbReference>
<keyword evidence="2" id="KW-0547">Nucleotide-binding</keyword>
<dbReference type="InterPro" id="IPR050773">
    <property type="entry name" value="CbxX/CfxQ_RuBisCO_ESX"/>
</dbReference>
<dbReference type="Pfam" id="PF00004">
    <property type="entry name" value="AAA"/>
    <property type="match status" value="1"/>
</dbReference>
<dbReference type="RefSeq" id="WP_138230323.1">
    <property type="nucleotide sequence ID" value="NZ_AP022577.1"/>
</dbReference>
<dbReference type="CDD" id="cd00009">
    <property type="entry name" value="AAA"/>
    <property type="match status" value="1"/>
</dbReference>
<dbReference type="InterPro" id="IPR049078">
    <property type="entry name" value="T7SS_EccA1-like_N"/>
</dbReference>
<dbReference type="InterPro" id="IPR011990">
    <property type="entry name" value="TPR-like_helical_dom_sf"/>
</dbReference>
<evidence type="ECO:0000256" key="2">
    <source>
        <dbReference type="ARBA" id="ARBA00022741"/>
    </source>
</evidence>
<evidence type="ECO:0000313" key="5">
    <source>
        <dbReference type="EMBL" id="BBX87885.1"/>
    </source>
</evidence>
<dbReference type="Gene3D" id="1.10.8.60">
    <property type="match status" value="1"/>
</dbReference>
<keyword evidence="3" id="KW-0067">ATP-binding</keyword>
<dbReference type="Proteomes" id="UP000465609">
    <property type="component" value="Chromosome"/>
</dbReference>
<dbReference type="PRINTS" id="PR00819">
    <property type="entry name" value="CBXCFQXSUPER"/>
</dbReference>
<dbReference type="Pfam" id="PF17866">
    <property type="entry name" value="AAA_lid_6"/>
    <property type="match status" value="1"/>
</dbReference>
<evidence type="ECO:0000313" key="6">
    <source>
        <dbReference type="Proteomes" id="UP000465609"/>
    </source>
</evidence>
<dbReference type="PANTHER" id="PTHR43392">
    <property type="entry name" value="AAA-TYPE ATPASE FAMILY PROTEIN / ANKYRIN REPEAT FAMILY PROTEIN"/>
    <property type="match status" value="1"/>
</dbReference>
<reference evidence="5 6" key="1">
    <citation type="journal article" date="2019" name="Emerg. Microbes Infect.">
        <title>Comprehensive subspecies identification of 175 nontuberculous mycobacteria species based on 7547 genomic profiles.</title>
        <authorList>
            <person name="Matsumoto Y."/>
            <person name="Kinjo T."/>
            <person name="Motooka D."/>
            <person name="Nabeya D."/>
            <person name="Jung N."/>
            <person name="Uechi K."/>
            <person name="Horii T."/>
            <person name="Iida T."/>
            <person name="Fujita J."/>
            <person name="Nakamura S."/>
        </authorList>
    </citation>
    <scope>NUCLEOTIDE SEQUENCE [LARGE SCALE GENOMIC DNA]</scope>
    <source>
        <strain evidence="5 6">JCM 15296</strain>
    </source>
</reference>
<accession>A0ABM7IMD0</accession>
<sequence length="607" mass="66812">MLNLDARKYLNSAISALVQQNYTVAERDLEYAAESWPDQCDVHRALAFSRRQRDGGPTSPSDIASIRDALESFDELVSDIDPSKVEDWFTTTWTLPMVPVNLPLITRGQVRAAHAAALIEQGLFDAARTELDLAAKERVARSDNSMMTWKQVAAVECLLYYRTARWDDLIAATAPLTTASSTDDTDQVLAALGNALGGAALAHLGSHDAGQTKLKYAIAANFSTVSAWASLQLGLSYRAAGNEDDAQKALAGGMQYMTLPELSDAIRNKSVRMRISAPDVIAARTSYWDPASEPDMADFQRQSSQAERQEVLQKALAELEAMDGMDEIKEQVLTMSSEIMFENEQRRRGMSVKPKTRHLIFKGPPGTGKTTIANLIVRIFYGLGVIRSHTLVTANRAALIGAYEGKSAEKTLAKLNDARGGVIFIDEAYELVQDRGGQADPFGSEALTTLLDYMDNHRDDLVVIVAGYEAPIERFLGENPGLKSRFAYSLPFNTYSGDEMWRILTGMARQEGRSIDPSVELKLKFKQIIEIMWETDQRGERVLDVAGNGRFARNVFEQAQGLSSRRIMRGGAELSSLSNEQFLELSSEDILSAMANILKGFGIVNVA</sequence>
<dbReference type="Pfam" id="PF21545">
    <property type="entry name" value="T7SS_EccA1_N"/>
    <property type="match status" value="1"/>
</dbReference>
<dbReference type="PANTHER" id="PTHR43392:SF2">
    <property type="entry name" value="AAA-TYPE ATPASE FAMILY PROTEIN _ ANKYRIN REPEAT FAMILY PROTEIN"/>
    <property type="match status" value="1"/>
</dbReference>
<dbReference type="InterPro" id="IPR041627">
    <property type="entry name" value="AAA_lid_6"/>
</dbReference>
<evidence type="ECO:0000256" key="1">
    <source>
        <dbReference type="ARBA" id="ARBA00010378"/>
    </source>
</evidence>
<dbReference type="SUPFAM" id="SSF52540">
    <property type="entry name" value="P-loop containing nucleoside triphosphate hydrolases"/>
    <property type="match status" value="1"/>
</dbReference>
<dbReference type="SMART" id="SM00382">
    <property type="entry name" value="AAA"/>
    <property type="match status" value="1"/>
</dbReference>
<dbReference type="InterPro" id="IPR027417">
    <property type="entry name" value="P-loop_NTPase"/>
</dbReference>
<dbReference type="EMBL" id="AP022577">
    <property type="protein sequence ID" value="BBX87885.1"/>
    <property type="molecule type" value="Genomic_DNA"/>
</dbReference>
<keyword evidence="6" id="KW-1185">Reference proteome</keyword>
<proteinExistence type="inferred from homology"/>
<gene>
    <name evidence="5" type="primary">eccA1_2</name>
    <name evidence="5" type="ORF">MAUB_57580</name>
</gene>
<dbReference type="InterPro" id="IPR000641">
    <property type="entry name" value="CbxX/CfxQ"/>
</dbReference>
<feature type="domain" description="AAA+ ATPase" evidence="4">
    <location>
        <begin position="355"/>
        <end position="492"/>
    </location>
</feature>
<evidence type="ECO:0000259" key="4">
    <source>
        <dbReference type="SMART" id="SM00382"/>
    </source>
</evidence>
<evidence type="ECO:0000256" key="3">
    <source>
        <dbReference type="ARBA" id="ARBA00022840"/>
    </source>
</evidence>
<protein>
    <submittedName>
        <fullName evidence="5">ESX-1 secretion system protein EccA1</fullName>
    </submittedName>
</protein>
<dbReference type="Gene3D" id="3.40.50.300">
    <property type="entry name" value="P-loop containing nucleotide triphosphate hydrolases"/>
    <property type="match status" value="1"/>
</dbReference>
<dbReference type="InterPro" id="IPR003959">
    <property type="entry name" value="ATPase_AAA_core"/>
</dbReference>